<comment type="caution">
    <text evidence="1">The sequence shown here is derived from an EMBL/GenBank/DDBJ whole genome shotgun (WGS) entry which is preliminary data.</text>
</comment>
<dbReference type="Proteomes" id="UP001596113">
    <property type="component" value="Unassembled WGS sequence"/>
</dbReference>
<protein>
    <submittedName>
        <fullName evidence="1">PIG-L deacetylase family protein</fullName>
        <ecNumber evidence="1">3.5.1.-</ecNumber>
    </submittedName>
</protein>
<dbReference type="EC" id="3.5.1.-" evidence="1"/>
<dbReference type="PANTHER" id="PTHR12993">
    <property type="entry name" value="N-ACETYLGLUCOSAMINYL-PHOSPHATIDYLINOSITOL DE-N-ACETYLASE-RELATED"/>
    <property type="match status" value="1"/>
</dbReference>
<gene>
    <name evidence="1" type="ORF">ACFPOF_32080</name>
</gene>
<dbReference type="PANTHER" id="PTHR12993:SF11">
    <property type="entry name" value="N-ACETYLGLUCOSAMINYL-PHOSPHATIDYLINOSITOL DE-N-ACETYLASE"/>
    <property type="match status" value="1"/>
</dbReference>
<dbReference type="RefSeq" id="WP_378140015.1">
    <property type="nucleotide sequence ID" value="NZ_JBHSMI010000067.1"/>
</dbReference>
<dbReference type="InterPro" id="IPR024078">
    <property type="entry name" value="LmbE-like_dom_sf"/>
</dbReference>
<dbReference type="Gene3D" id="3.40.50.10320">
    <property type="entry name" value="LmbE-like"/>
    <property type="match status" value="1"/>
</dbReference>
<dbReference type="EMBL" id="JBHSMI010000067">
    <property type="protein sequence ID" value="MFC5407393.1"/>
    <property type="molecule type" value="Genomic_DNA"/>
</dbReference>
<dbReference type="SUPFAM" id="SSF102588">
    <property type="entry name" value="LmbE-like"/>
    <property type="match status" value="1"/>
</dbReference>
<evidence type="ECO:0000313" key="1">
    <source>
        <dbReference type="EMBL" id="MFC5407393.1"/>
    </source>
</evidence>
<dbReference type="GO" id="GO:0016787">
    <property type="term" value="F:hydrolase activity"/>
    <property type="evidence" value="ECO:0007669"/>
    <property type="project" value="UniProtKB-KW"/>
</dbReference>
<dbReference type="InterPro" id="IPR003737">
    <property type="entry name" value="GlcNAc_PI_deacetylase-related"/>
</dbReference>
<keyword evidence="2" id="KW-1185">Reference proteome</keyword>
<reference evidence="2" key="1">
    <citation type="journal article" date="2019" name="Int. J. Syst. Evol. Microbiol.">
        <title>The Global Catalogue of Microorganisms (GCM) 10K type strain sequencing project: providing services to taxonomists for standard genome sequencing and annotation.</title>
        <authorList>
            <consortium name="The Broad Institute Genomics Platform"/>
            <consortium name="The Broad Institute Genome Sequencing Center for Infectious Disease"/>
            <person name="Wu L."/>
            <person name="Ma J."/>
        </authorList>
    </citation>
    <scope>NUCLEOTIDE SEQUENCE [LARGE SCALE GENOMIC DNA]</scope>
    <source>
        <strain evidence="2">CGMCC 1.18575</strain>
    </source>
</reference>
<dbReference type="Pfam" id="PF02585">
    <property type="entry name" value="PIG-L"/>
    <property type="match status" value="1"/>
</dbReference>
<keyword evidence="1" id="KW-0378">Hydrolase</keyword>
<organism evidence="1 2">
    <name type="scientific">Cohnella soli</name>
    <dbReference type="NCBI Taxonomy" id="425005"/>
    <lineage>
        <taxon>Bacteria</taxon>
        <taxon>Bacillati</taxon>
        <taxon>Bacillota</taxon>
        <taxon>Bacilli</taxon>
        <taxon>Bacillales</taxon>
        <taxon>Paenibacillaceae</taxon>
        <taxon>Cohnella</taxon>
    </lineage>
</organism>
<evidence type="ECO:0000313" key="2">
    <source>
        <dbReference type="Proteomes" id="UP001596113"/>
    </source>
</evidence>
<sequence>MSDPIRVIVIGAHPDEPDVYAGGTAALFAEMGHKVKFLSLTNGDAGHSRMKGKELSERRAREAQEAAKHLGIEEYEILDNHDGALMSTLELRQEVIRRIRNWKADVVIAFHPDGCTHTDNRYAGRIVADASAFVAKVPNIVPDTPSLDKAPLFLLMPDYSMRNRYRADIVVDIGPALEKKLLACDAHATQFYEFAPHEKEMNDTIPQDWEGKREFLLRGWAAFMDVSDEMKQALRQGYGSSRAEAIRYAEPFEYASYNVGPLTDERRLALFPMIRSNS</sequence>
<accession>A0ABW0I412</accession>
<proteinExistence type="predicted"/>
<name>A0ABW0I412_9BACL</name>